<evidence type="ECO:0000256" key="1">
    <source>
        <dbReference type="ARBA" id="ARBA00004651"/>
    </source>
</evidence>
<gene>
    <name evidence="10" type="ORF">MW290_21495</name>
</gene>
<dbReference type="EMBL" id="CP097636">
    <property type="protein sequence ID" value="URI11518.1"/>
    <property type="molecule type" value="Genomic_DNA"/>
</dbReference>
<dbReference type="Gene3D" id="1.10.287.950">
    <property type="entry name" value="Methyl-accepting chemotaxis protein"/>
    <property type="match status" value="1"/>
</dbReference>
<dbReference type="PANTHER" id="PTHR43531">
    <property type="entry name" value="PROTEIN ICFG"/>
    <property type="match status" value="1"/>
</dbReference>
<dbReference type="PROSITE" id="PS50111">
    <property type="entry name" value="CHEMOTAXIS_TRANSDUC_2"/>
    <property type="match status" value="1"/>
</dbReference>
<dbReference type="InterPro" id="IPR033480">
    <property type="entry name" value="sCache_2"/>
</dbReference>
<name>A0ABY4SEW5_AQUTE</name>
<dbReference type="Gene3D" id="3.30.450.20">
    <property type="entry name" value="PAS domain"/>
    <property type="match status" value="1"/>
</dbReference>
<organism evidence="10 11">
    <name type="scientific">Aquincola tertiaricarbonis</name>
    <dbReference type="NCBI Taxonomy" id="391953"/>
    <lineage>
        <taxon>Bacteria</taxon>
        <taxon>Pseudomonadati</taxon>
        <taxon>Pseudomonadota</taxon>
        <taxon>Betaproteobacteria</taxon>
        <taxon>Burkholderiales</taxon>
        <taxon>Sphaerotilaceae</taxon>
        <taxon>Aquincola</taxon>
    </lineage>
</organism>
<protein>
    <submittedName>
        <fullName evidence="10">Methyl-accepting chemotaxis protein</fullName>
    </submittedName>
</protein>
<evidence type="ECO:0000256" key="2">
    <source>
        <dbReference type="ARBA" id="ARBA00022475"/>
    </source>
</evidence>
<keyword evidence="5" id="KW-1133">Transmembrane helix</keyword>
<keyword evidence="6" id="KW-0472">Membrane</keyword>
<dbReference type="InterPro" id="IPR051310">
    <property type="entry name" value="MCP_chemotaxis"/>
</dbReference>
<dbReference type="RefSeq" id="WP_250199712.1">
    <property type="nucleotide sequence ID" value="NZ_CP097636.1"/>
</dbReference>
<keyword evidence="8" id="KW-0807">Transducer</keyword>
<comment type="subcellular location">
    <subcellularLocation>
        <location evidence="1">Cell membrane</location>
        <topology evidence="1">Multi-pass membrane protein</topology>
    </subcellularLocation>
</comment>
<dbReference type="Proteomes" id="UP001056201">
    <property type="component" value="Chromosome 2"/>
</dbReference>
<dbReference type="PANTHER" id="PTHR43531:SF14">
    <property type="entry name" value="METHYL-ACCEPTING CHEMOTAXIS PROTEIN I-RELATED"/>
    <property type="match status" value="1"/>
</dbReference>
<evidence type="ECO:0000256" key="5">
    <source>
        <dbReference type="ARBA" id="ARBA00022989"/>
    </source>
</evidence>
<evidence type="ECO:0000256" key="3">
    <source>
        <dbReference type="ARBA" id="ARBA00022481"/>
    </source>
</evidence>
<feature type="domain" description="Methyl-accepting transducer" evidence="9">
    <location>
        <begin position="274"/>
        <end position="503"/>
    </location>
</feature>
<evidence type="ECO:0000256" key="6">
    <source>
        <dbReference type="ARBA" id="ARBA00023136"/>
    </source>
</evidence>
<keyword evidence="2" id="KW-1003">Cell membrane</keyword>
<comment type="similarity">
    <text evidence="7">Belongs to the methyl-accepting chemotaxis (MCP) protein family.</text>
</comment>
<evidence type="ECO:0000313" key="10">
    <source>
        <dbReference type="EMBL" id="URI11518.1"/>
    </source>
</evidence>
<dbReference type="CDD" id="cd11386">
    <property type="entry name" value="MCP_signal"/>
    <property type="match status" value="1"/>
</dbReference>
<evidence type="ECO:0000256" key="4">
    <source>
        <dbReference type="ARBA" id="ARBA00022692"/>
    </source>
</evidence>
<proteinExistence type="inferred from homology"/>
<dbReference type="Pfam" id="PF00015">
    <property type="entry name" value="MCPsignal"/>
    <property type="match status" value="1"/>
</dbReference>
<sequence>MLQHLSFNRKIATLVGVSIAGLAALSAAAFLQLRSSIVEGRKEQLVTAVTAVQAVVAGYQERAAKGAMPLEEAQKAARDAIRLTRYGQGNKEYVFAWSTQGVGVAHPLKAEWEGKAMIGKIKDSSGLDVIDAVVNGANRAPDGKAFVPMMFPRPGQTEPVPKLQYVATVKGWDWIIGSGLYMDDVDAEVRAALLRSLAVTGALLLAIGGIGYGVARSVIRQIGGDPAEALAAMNEVARGNLATQVRTQVPGSLLHGLGTMIDALRHTVSQVRQATDSIATASGEIAEGNHDLSARTEQTASNLQQTAASMEELTGTVTHTSESARQANALAESASTAAAQGGSVVSQVVATMDDISASSRKIADIIGTIDGIAFQTNILALNAAVEAARAGEQGRGFAVVAGEVRTLAQRSAEAAKEIKSLIGASVERVESGSQLVTQAGAAMQEIVERVKHVTATIGEITHATSEQSSGIGQVNTAVAQLDQMTQQNAALVEQSTAAAESLKDQAQRLAGVVQVFRL</sequence>
<reference evidence="10" key="1">
    <citation type="submission" date="2022-05" db="EMBL/GenBank/DDBJ databases">
        <title>An RpoN-dependent PEP-CTERM gene is involved in floc formation of an Aquincola tertiaricarbonis strain.</title>
        <authorList>
            <person name="Qiu D."/>
            <person name="Xia M."/>
        </authorList>
    </citation>
    <scope>NUCLEOTIDE SEQUENCE</scope>
    <source>
        <strain evidence="10">RN12</strain>
    </source>
</reference>
<keyword evidence="11" id="KW-1185">Reference proteome</keyword>
<dbReference type="InterPro" id="IPR004089">
    <property type="entry name" value="MCPsignal_dom"/>
</dbReference>
<dbReference type="SMART" id="SM01049">
    <property type="entry name" value="Cache_2"/>
    <property type="match status" value="1"/>
</dbReference>
<dbReference type="SMART" id="SM00283">
    <property type="entry name" value="MA"/>
    <property type="match status" value="1"/>
</dbReference>
<keyword evidence="3" id="KW-0488">Methylation</keyword>
<evidence type="ECO:0000256" key="7">
    <source>
        <dbReference type="ARBA" id="ARBA00029447"/>
    </source>
</evidence>
<evidence type="ECO:0000256" key="8">
    <source>
        <dbReference type="PROSITE-ProRule" id="PRU00284"/>
    </source>
</evidence>
<dbReference type="Pfam" id="PF17200">
    <property type="entry name" value="sCache_2"/>
    <property type="match status" value="1"/>
</dbReference>
<evidence type="ECO:0000313" key="11">
    <source>
        <dbReference type="Proteomes" id="UP001056201"/>
    </source>
</evidence>
<accession>A0ABY4SEW5</accession>
<dbReference type="SUPFAM" id="SSF58104">
    <property type="entry name" value="Methyl-accepting chemotaxis protein (MCP) signaling domain"/>
    <property type="match status" value="1"/>
</dbReference>
<keyword evidence="4" id="KW-0812">Transmembrane</keyword>
<evidence type="ECO:0000259" key="9">
    <source>
        <dbReference type="PROSITE" id="PS50111"/>
    </source>
</evidence>